<dbReference type="RefSeq" id="WP_160894031.1">
    <property type="nucleotide sequence ID" value="NZ_WUMU01000007.1"/>
</dbReference>
<accession>A0A6L7G2Z1</accession>
<dbReference type="EMBL" id="WUMU01000007">
    <property type="protein sequence ID" value="MXN18072.1"/>
    <property type="molecule type" value="Genomic_DNA"/>
</dbReference>
<dbReference type="InterPro" id="IPR038725">
    <property type="entry name" value="YdaG_split_barrel_FMN-bd"/>
</dbReference>
<dbReference type="PANTHER" id="PTHR34818">
    <property type="entry name" value="PROTEIN BLI-3"/>
    <property type="match status" value="1"/>
</dbReference>
<gene>
    <name evidence="2" type="ORF">GR170_09515</name>
</gene>
<protein>
    <submittedName>
        <fullName evidence="2">General stress protein</fullName>
    </submittedName>
</protein>
<dbReference type="AlphaFoldDB" id="A0A6L7G2Z1"/>
<dbReference type="InterPro" id="IPR052917">
    <property type="entry name" value="Stress-Dev_Protein"/>
</dbReference>
<sequence>MKDLSNNTAQDLWTRLDKATAGMLQTGPEQFDPMAPFADAEEGMVWFITAMGTQAHQAAIEKRDSRFLVCDQHARLHAHLEGSLHEVFRPAKLDALWSPVTEAWFEQGRADPAVRLLCFRPTRAEVWLTEGGASFLYQIARARHSSRTPDIGHHEVLTF</sequence>
<dbReference type="SUPFAM" id="SSF50475">
    <property type="entry name" value="FMN-binding split barrel"/>
    <property type="match status" value="1"/>
</dbReference>
<name>A0A6L7G2Z1_9RHOB</name>
<evidence type="ECO:0000313" key="3">
    <source>
        <dbReference type="Proteomes" id="UP000477911"/>
    </source>
</evidence>
<dbReference type="Proteomes" id="UP000477911">
    <property type="component" value="Unassembled WGS sequence"/>
</dbReference>
<organism evidence="2 3">
    <name type="scientific">Pseudooceanicola albus</name>
    <dbReference type="NCBI Taxonomy" id="2692189"/>
    <lineage>
        <taxon>Bacteria</taxon>
        <taxon>Pseudomonadati</taxon>
        <taxon>Pseudomonadota</taxon>
        <taxon>Alphaproteobacteria</taxon>
        <taxon>Rhodobacterales</taxon>
        <taxon>Paracoccaceae</taxon>
        <taxon>Pseudooceanicola</taxon>
    </lineage>
</organism>
<dbReference type="PANTHER" id="PTHR34818:SF1">
    <property type="entry name" value="PROTEIN BLI-3"/>
    <property type="match status" value="1"/>
</dbReference>
<reference evidence="2 3" key="1">
    <citation type="submission" date="2019-12" db="EMBL/GenBank/DDBJ databases">
        <authorList>
            <person name="Li M."/>
        </authorList>
    </citation>
    <scope>NUCLEOTIDE SEQUENCE [LARGE SCALE GENOMIC DNA]</scope>
    <source>
        <strain evidence="2 3">GBMRC 2024</strain>
    </source>
</reference>
<feature type="domain" description="General stress protein FMN-binding split barrel" evidence="1">
    <location>
        <begin position="9"/>
        <end position="150"/>
    </location>
</feature>
<dbReference type="InterPro" id="IPR012349">
    <property type="entry name" value="Split_barrel_FMN-bd"/>
</dbReference>
<keyword evidence="3" id="KW-1185">Reference proteome</keyword>
<evidence type="ECO:0000313" key="2">
    <source>
        <dbReference type="EMBL" id="MXN18072.1"/>
    </source>
</evidence>
<proteinExistence type="predicted"/>
<comment type="caution">
    <text evidence="2">The sequence shown here is derived from an EMBL/GenBank/DDBJ whole genome shotgun (WGS) entry which is preliminary data.</text>
</comment>
<evidence type="ECO:0000259" key="1">
    <source>
        <dbReference type="Pfam" id="PF16242"/>
    </source>
</evidence>
<dbReference type="Gene3D" id="2.30.110.10">
    <property type="entry name" value="Electron Transport, Fmn-binding Protein, Chain A"/>
    <property type="match status" value="1"/>
</dbReference>
<dbReference type="Pfam" id="PF16242">
    <property type="entry name" value="Pyrid_ox_like"/>
    <property type="match status" value="1"/>
</dbReference>